<dbReference type="RefSeq" id="WP_044823150.1">
    <property type="nucleotide sequence ID" value="NZ_CP009687.1"/>
</dbReference>
<dbReference type="EMBL" id="CP009687">
    <property type="protein sequence ID" value="AKL93979.1"/>
    <property type="molecule type" value="Genomic_DNA"/>
</dbReference>
<dbReference type="PROSITE" id="PS51257">
    <property type="entry name" value="PROKAR_LIPOPROTEIN"/>
    <property type="match status" value="1"/>
</dbReference>
<organism evidence="1 2">
    <name type="scientific">Clostridium aceticum</name>
    <dbReference type="NCBI Taxonomy" id="84022"/>
    <lineage>
        <taxon>Bacteria</taxon>
        <taxon>Bacillati</taxon>
        <taxon>Bacillota</taxon>
        <taxon>Clostridia</taxon>
        <taxon>Eubacteriales</taxon>
        <taxon>Clostridiaceae</taxon>
        <taxon>Clostridium</taxon>
    </lineage>
</organism>
<dbReference type="InterPro" id="IPR019606">
    <property type="entry name" value="GerMN"/>
</dbReference>
<sequence length="336" mass="37517">MKFYKLLAVSVVLCMIIALTGCKNPIANLIQEKEDLETSYVSYLIDQEGFVDFENEGLRRTVLYYRDEKGFIVPVMRKIPWDEGIAQAAINQLIDRPVLREDLAAIGLKPVLPAGTEIIGMSIRDGLCTVDFNENILTYHNEVDERTIVQSIVYTLTEFESIDNVQILVEGAAPKKLTYGTNITEPLERENINLAGVLQEESIPVVVYYKGTTNGEESFFVPVTKGISALKADIKSALIALLEGAPENSGLYSEIPFGTSVNDVYVKDGVAYIDFSEEIKRMPENARHQQSLIYELGLTLKEIEPTITQVRILSNGTEIQLSSDVSLNLPYFSNEF</sequence>
<evidence type="ECO:0000313" key="1">
    <source>
        <dbReference type="EMBL" id="AKL93979.1"/>
    </source>
</evidence>
<evidence type="ECO:0000313" key="2">
    <source>
        <dbReference type="Proteomes" id="UP000035704"/>
    </source>
</evidence>
<dbReference type="AlphaFoldDB" id="A0A0D8IF47"/>
<name>A0A0D8IF47_9CLOT</name>
<dbReference type="OrthoDB" id="9809406at2"/>
<protein>
    <submittedName>
        <fullName evidence="1">Spore germination protein GerM</fullName>
    </submittedName>
</protein>
<dbReference type="Proteomes" id="UP000035704">
    <property type="component" value="Chromosome"/>
</dbReference>
<proteinExistence type="predicted"/>
<dbReference type="STRING" id="84022.CACET_c04630"/>
<keyword evidence="2" id="KW-1185">Reference proteome</keyword>
<gene>
    <name evidence="1" type="primary">gerM</name>
    <name evidence="1" type="ORF">CACET_c04630</name>
</gene>
<dbReference type="KEGG" id="cace:CACET_c04630"/>
<reference evidence="1 2" key="1">
    <citation type="submission" date="2014-10" db="EMBL/GenBank/DDBJ databases">
        <title>Genome sequence of Clostridium aceticum DSM 1496.</title>
        <authorList>
            <person name="Poehlein A."/>
            <person name="Schiel-Bengelsdorf B."/>
            <person name="Gottschalk G."/>
            <person name="Duerre P."/>
            <person name="Daniel R."/>
        </authorList>
    </citation>
    <scope>NUCLEOTIDE SEQUENCE [LARGE SCALE GENOMIC DNA]</scope>
    <source>
        <strain evidence="1 2">DSM 1496</strain>
    </source>
</reference>
<dbReference type="Pfam" id="PF10646">
    <property type="entry name" value="Germane"/>
    <property type="match status" value="2"/>
</dbReference>
<dbReference type="PATRIC" id="fig|84022.5.peg.1627"/>
<dbReference type="SMART" id="SM00909">
    <property type="entry name" value="Germane"/>
    <property type="match status" value="2"/>
</dbReference>
<accession>A0A0D8IF47</accession>